<evidence type="ECO:0000256" key="2">
    <source>
        <dbReference type="ARBA" id="ARBA00023315"/>
    </source>
</evidence>
<feature type="domain" description="N-acetyltransferase" evidence="3">
    <location>
        <begin position="1"/>
        <end position="130"/>
    </location>
</feature>
<protein>
    <recommendedName>
        <fullName evidence="3">N-acetyltransferase domain-containing protein</fullName>
    </recommendedName>
</protein>
<dbReference type="GO" id="GO:0005737">
    <property type="term" value="C:cytoplasm"/>
    <property type="evidence" value="ECO:0007669"/>
    <property type="project" value="TreeGrafter"/>
</dbReference>
<dbReference type="EMBL" id="MFCR01000003">
    <property type="protein sequence ID" value="OGE19251.1"/>
    <property type="molecule type" value="Genomic_DNA"/>
</dbReference>
<dbReference type="GO" id="GO:0008080">
    <property type="term" value="F:N-acetyltransferase activity"/>
    <property type="evidence" value="ECO:0007669"/>
    <property type="project" value="InterPro"/>
</dbReference>
<dbReference type="InterPro" id="IPR000182">
    <property type="entry name" value="GNAT_dom"/>
</dbReference>
<dbReference type="Gene3D" id="3.40.630.30">
    <property type="match status" value="1"/>
</dbReference>
<dbReference type="AlphaFoldDB" id="A0A1F5IS91"/>
<dbReference type="PANTHER" id="PTHR43626:SF4">
    <property type="entry name" value="GCN5-RELATED N-ACETYLTRANSFERASE 2, CHLOROPLASTIC"/>
    <property type="match status" value="1"/>
</dbReference>
<dbReference type="Proteomes" id="UP000176336">
    <property type="component" value="Unassembled WGS sequence"/>
</dbReference>
<evidence type="ECO:0000313" key="4">
    <source>
        <dbReference type="EMBL" id="OGE19251.1"/>
    </source>
</evidence>
<dbReference type="Pfam" id="PF13508">
    <property type="entry name" value="Acetyltransf_7"/>
    <property type="match status" value="1"/>
</dbReference>
<dbReference type="CDD" id="cd04301">
    <property type="entry name" value="NAT_SF"/>
    <property type="match status" value="1"/>
</dbReference>
<evidence type="ECO:0000259" key="3">
    <source>
        <dbReference type="PROSITE" id="PS51186"/>
    </source>
</evidence>
<name>A0A1F5IS91_9BACT</name>
<evidence type="ECO:0000256" key="1">
    <source>
        <dbReference type="ARBA" id="ARBA00022679"/>
    </source>
</evidence>
<organism evidence="4 5">
    <name type="scientific">Candidatus Daviesbacteria bacterium RIFCSPHIGHO2_01_FULL_41_23</name>
    <dbReference type="NCBI Taxonomy" id="1797764"/>
    <lineage>
        <taxon>Bacteria</taxon>
        <taxon>Candidatus Daviesiibacteriota</taxon>
    </lineage>
</organism>
<accession>A0A1F5IS91</accession>
<dbReference type="SUPFAM" id="SSF55729">
    <property type="entry name" value="Acyl-CoA N-acyltransferases (Nat)"/>
    <property type="match status" value="1"/>
</dbReference>
<dbReference type="PROSITE" id="PS51186">
    <property type="entry name" value="GNAT"/>
    <property type="match status" value="1"/>
</dbReference>
<keyword evidence="2" id="KW-0012">Acyltransferase</keyword>
<dbReference type="PANTHER" id="PTHR43626">
    <property type="entry name" value="ACYL-COA N-ACYLTRANSFERASE"/>
    <property type="match status" value="1"/>
</dbReference>
<dbReference type="InterPro" id="IPR045039">
    <property type="entry name" value="NSI-like"/>
</dbReference>
<gene>
    <name evidence="4" type="ORF">A2871_00140</name>
</gene>
<dbReference type="InterPro" id="IPR016181">
    <property type="entry name" value="Acyl_CoA_acyltransferase"/>
</dbReference>
<sequence length="139" mass="15694">MIRKARKTDLNQILRLLKYGAISGKVLTRSKSDMLQNIKNFFVCVENSQIIGCASLEVYSPKLAEIRSLVVDPSYQRKGIGSLLVQTCLLEAKAQGIFEILAITDKNQFFKGLGFKKSIEEKCPMFLKLDVGYNKKKTK</sequence>
<proteinExistence type="predicted"/>
<reference evidence="4 5" key="1">
    <citation type="journal article" date="2016" name="Nat. Commun.">
        <title>Thousands of microbial genomes shed light on interconnected biogeochemical processes in an aquifer system.</title>
        <authorList>
            <person name="Anantharaman K."/>
            <person name="Brown C.T."/>
            <person name="Hug L.A."/>
            <person name="Sharon I."/>
            <person name="Castelle C.J."/>
            <person name="Probst A.J."/>
            <person name="Thomas B.C."/>
            <person name="Singh A."/>
            <person name="Wilkins M.J."/>
            <person name="Karaoz U."/>
            <person name="Brodie E.L."/>
            <person name="Williams K.H."/>
            <person name="Hubbard S.S."/>
            <person name="Banfield J.F."/>
        </authorList>
    </citation>
    <scope>NUCLEOTIDE SEQUENCE [LARGE SCALE GENOMIC DNA]</scope>
</reference>
<comment type="caution">
    <text evidence="4">The sequence shown here is derived from an EMBL/GenBank/DDBJ whole genome shotgun (WGS) entry which is preliminary data.</text>
</comment>
<keyword evidence="1" id="KW-0808">Transferase</keyword>
<evidence type="ECO:0000313" key="5">
    <source>
        <dbReference type="Proteomes" id="UP000176336"/>
    </source>
</evidence>